<dbReference type="InterPro" id="IPR025532">
    <property type="entry name" value="G6P_1-epimerase"/>
</dbReference>
<evidence type="ECO:0000313" key="7">
    <source>
        <dbReference type="Proteomes" id="UP000676325"/>
    </source>
</evidence>
<proteinExistence type="inferred from homology"/>
<protein>
    <recommendedName>
        <fullName evidence="4">Putative glucose-6-phosphate 1-epimerase</fullName>
        <ecNumber evidence="4">5.1.3.15</ecNumber>
    </recommendedName>
</protein>
<evidence type="ECO:0000256" key="1">
    <source>
        <dbReference type="ARBA" id="ARBA00001096"/>
    </source>
</evidence>
<dbReference type="GO" id="GO:0030246">
    <property type="term" value="F:carbohydrate binding"/>
    <property type="evidence" value="ECO:0007669"/>
    <property type="project" value="UniProtKB-UniRule"/>
</dbReference>
<evidence type="ECO:0000256" key="3">
    <source>
        <dbReference type="ARBA" id="ARBA00023235"/>
    </source>
</evidence>
<reference evidence="6" key="1">
    <citation type="submission" date="2021-04" db="EMBL/GenBank/DDBJ databases">
        <title>Genome based classification of Actinospica acidithermotolerans sp. nov., an actinobacterium isolated from an Indonesian hot spring.</title>
        <authorList>
            <person name="Kusuma A.B."/>
            <person name="Putra K.E."/>
            <person name="Nafisah S."/>
            <person name="Loh J."/>
            <person name="Nouioui I."/>
            <person name="Goodfellow M."/>
        </authorList>
    </citation>
    <scope>NUCLEOTIDE SEQUENCE</scope>
    <source>
        <strain evidence="6">MGRD01-02</strain>
    </source>
</reference>
<keyword evidence="3 4" id="KW-0413">Isomerase</keyword>
<gene>
    <name evidence="6" type="ORF">KDK95_33685</name>
</gene>
<dbReference type="EMBL" id="JAGSOH010000211">
    <property type="protein sequence ID" value="MBR7831305.1"/>
    <property type="molecule type" value="Genomic_DNA"/>
</dbReference>
<dbReference type="PANTHER" id="PTHR11122:SF13">
    <property type="entry name" value="GLUCOSE-6-PHOSPHATE 1-EPIMERASE"/>
    <property type="match status" value="1"/>
</dbReference>
<name>A0A941EEP1_9ACTN</name>
<feature type="active site" evidence="5">
    <location>
        <position position="263"/>
    </location>
</feature>
<dbReference type="AlphaFoldDB" id="A0A941EEP1"/>
<dbReference type="GO" id="GO:0047938">
    <property type="term" value="F:glucose-6-phosphate 1-epimerase activity"/>
    <property type="evidence" value="ECO:0007669"/>
    <property type="project" value="UniProtKB-UniRule"/>
</dbReference>
<dbReference type="PANTHER" id="PTHR11122">
    <property type="entry name" value="APOSPORY-ASSOCIATED PROTEIN C-RELATED"/>
    <property type="match status" value="1"/>
</dbReference>
<dbReference type="Pfam" id="PF01263">
    <property type="entry name" value="Aldose_epim"/>
    <property type="match status" value="1"/>
</dbReference>
<dbReference type="CDD" id="cd09020">
    <property type="entry name" value="D-hex-6-P-epi_like"/>
    <property type="match status" value="1"/>
</dbReference>
<dbReference type="RefSeq" id="WP_212522417.1">
    <property type="nucleotide sequence ID" value="NZ_JAGSOH010000211.1"/>
</dbReference>
<comment type="caution">
    <text evidence="6">The sequence shown here is derived from an EMBL/GenBank/DDBJ whole genome shotgun (WGS) entry which is preliminary data.</text>
</comment>
<organism evidence="6 7">
    <name type="scientific">Actinospica acidithermotolerans</name>
    <dbReference type="NCBI Taxonomy" id="2828514"/>
    <lineage>
        <taxon>Bacteria</taxon>
        <taxon>Bacillati</taxon>
        <taxon>Actinomycetota</taxon>
        <taxon>Actinomycetes</taxon>
        <taxon>Catenulisporales</taxon>
        <taxon>Actinospicaceae</taxon>
        <taxon>Actinospica</taxon>
    </lineage>
</organism>
<accession>A0A941EEP1</accession>
<dbReference type="PIRSF" id="PIRSF016020">
    <property type="entry name" value="PHexose_mutarotase"/>
    <property type="match status" value="1"/>
</dbReference>
<comment type="catalytic activity">
    <reaction evidence="1">
        <text>alpha-D-glucose 6-phosphate = beta-D-glucose 6-phosphate</text>
        <dbReference type="Rhea" id="RHEA:16249"/>
        <dbReference type="ChEBI" id="CHEBI:58225"/>
        <dbReference type="ChEBI" id="CHEBI:58247"/>
        <dbReference type="EC" id="5.1.3.15"/>
    </reaction>
</comment>
<dbReference type="InterPro" id="IPR011013">
    <property type="entry name" value="Gal_mutarotase_sf_dom"/>
</dbReference>
<dbReference type="EC" id="5.1.3.15" evidence="4"/>
<dbReference type="InterPro" id="IPR014718">
    <property type="entry name" value="GH-type_carb-bd"/>
</dbReference>
<dbReference type="GO" id="GO:0005975">
    <property type="term" value="P:carbohydrate metabolic process"/>
    <property type="evidence" value="ECO:0007669"/>
    <property type="project" value="InterPro"/>
</dbReference>
<feature type="active site" evidence="5">
    <location>
        <position position="162"/>
    </location>
</feature>
<evidence type="ECO:0000313" key="6">
    <source>
        <dbReference type="EMBL" id="MBR7831305.1"/>
    </source>
</evidence>
<keyword evidence="7" id="KW-1185">Reference proteome</keyword>
<comment type="similarity">
    <text evidence="2 4">Belongs to the glucose-6-phosphate 1-epimerase family.</text>
</comment>
<evidence type="ECO:0000256" key="4">
    <source>
        <dbReference type="PIRNR" id="PIRNR016020"/>
    </source>
</evidence>
<dbReference type="Gene3D" id="2.70.98.10">
    <property type="match status" value="1"/>
</dbReference>
<dbReference type="InterPro" id="IPR008183">
    <property type="entry name" value="Aldose_1/G6P_1-epimerase"/>
</dbReference>
<dbReference type="SUPFAM" id="SSF74650">
    <property type="entry name" value="Galactose mutarotase-like"/>
    <property type="match status" value="1"/>
</dbReference>
<evidence type="ECO:0000256" key="5">
    <source>
        <dbReference type="PIRSR" id="PIRSR016020-1"/>
    </source>
</evidence>
<dbReference type="GO" id="GO:0005737">
    <property type="term" value="C:cytoplasm"/>
    <property type="evidence" value="ECO:0007669"/>
    <property type="project" value="TreeGrafter"/>
</dbReference>
<dbReference type="Proteomes" id="UP000676325">
    <property type="component" value="Unassembled WGS sequence"/>
</dbReference>
<sequence length="291" mass="31455">MNESVFDLPVVKRLSEHVTERLAGELPVIVVDHARVRAAVALQGAHLIAWQPAGQEPVLWLSEATEFAAGTAIRGGVPVCWPWFGPAGKPSHGFARTSAFELVEHSQDGRGVELSMRLTSSETTMAIWPHEFELLLGFKLGGEECEVTLEARGEFESTGALHSYFNVGDIDGVSVSGIGAPYLDKVEETDGHQDGPLTFPGRIDRVYTAPEAVSLIEEPALRRVIEVRHHGHSDVVTWNPGPELSKSMADLTDAGYRGFCCVETARISKPMVSAAGHPARLGTTIRVNASE</sequence>
<evidence type="ECO:0000256" key="2">
    <source>
        <dbReference type="ARBA" id="ARBA00005866"/>
    </source>
</evidence>